<evidence type="ECO:0000313" key="2">
    <source>
        <dbReference type="EMBL" id="GAL03162.1"/>
    </source>
</evidence>
<dbReference type="PANTHER" id="PTHR43742">
    <property type="entry name" value="TRIMETHYLAMINE-N-OXIDE REDUCTASE"/>
    <property type="match status" value="1"/>
</dbReference>
<sequence length="236" mass="25999">MEASLGSGAMTNDIPSIQHSDLIFIIGSDTTAAHPIIASHIKQALRAGKARLVVADPKHVEIADHASLYVAHRPGTDVMLLNGIMQQIIKNGWQDEAYIAERVTGFDVLKDEVMREDYSPANVELITGVKPADLLQMAEMIGTAERTAVYYSMGITQHTTGHDNVRSIANLQMLCGNIGIEGGGINRCVVSQTYRVRVTWVHCRKTSRVTRKSVTQRHTRSLPKRGIVRNCLQKMA</sequence>
<proteinExistence type="predicted"/>
<dbReference type="STRING" id="754436.JCM19237_6055"/>
<evidence type="ECO:0000259" key="1">
    <source>
        <dbReference type="Pfam" id="PF00384"/>
    </source>
</evidence>
<dbReference type="SUPFAM" id="SSF53706">
    <property type="entry name" value="Formate dehydrogenase/DMSO reductase, domains 1-3"/>
    <property type="match status" value="1"/>
</dbReference>
<dbReference type="InterPro" id="IPR050612">
    <property type="entry name" value="Prok_Mopterin_Oxidored"/>
</dbReference>
<feature type="domain" description="Molybdopterin oxidoreductase" evidence="1">
    <location>
        <begin position="9"/>
        <end position="198"/>
    </location>
</feature>
<protein>
    <submittedName>
        <fullName evidence="2">NAD-dependent formate dehydrogenase alpha subunit</fullName>
    </submittedName>
</protein>
<comment type="caution">
    <text evidence="2">The sequence shown here is derived from an EMBL/GenBank/DDBJ whole genome shotgun (WGS) entry which is preliminary data.</text>
</comment>
<dbReference type="InterPro" id="IPR006656">
    <property type="entry name" value="Mopterin_OxRdtase"/>
</dbReference>
<dbReference type="GO" id="GO:0016491">
    <property type="term" value="F:oxidoreductase activity"/>
    <property type="evidence" value="ECO:0007669"/>
    <property type="project" value="InterPro"/>
</dbReference>
<dbReference type="AlphaFoldDB" id="A0A090R687"/>
<accession>A0A090R687</accession>
<organism evidence="2 3">
    <name type="scientific">Photobacterium aphoticum</name>
    <dbReference type="NCBI Taxonomy" id="754436"/>
    <lineage>
        <taxon>Bacteria</taxon>
        <taxon>Pseudomonadati</taxon>
        <taxon>Pseudomonadota</taxon>
        <taxon>Gammaproteobacteria</taxon>
        <taxon>Vibrionales</taxon>
        <taxon>Vibrionaceae</taxon>
        <taxon>Photobacterium</taxon>
    </lineage>
</organism>
<reference evidence="2 3" key="1">
    <citation type="journal article" date="2014" name="Genome Announc.">
        <title>Draft Genome Sequences of Two Vibrionaceae Species, Vibrio ponticus C121 and Photobacterium aphoticum C119, Isolated as Coral Reef Microbiota.</title>
        <authorList>
            <person name="Al-saari N."/>
            <person name="Meirelles P.M."/>
            <person name="Mino S."/>
            <person name="Suda W."/>
            <person name="Oshima K."/>
            <person name="Hattori M."/>
            <person name="Ohkuma M."/>
            <person name="Thompson F.L."/>
            <person name="Gomez-Gil B."/>
            <person name="Sawabe T."/>
            <person name="Sawabe T."/>
        </authorList>
    </citation>
    <scope>NUCLEOTIDE SEQUENCE [LARGE SCALE GENOMIC DNA]</scope>
    <source>
        <strain evidence="2 3">JCM 19237</strain>
    </source>
</reference>
<evidence type="ECO:0000313" key="3">
    <source>
        <dbReference type="Proteomes" id="UP000029227"/>
    </source>
</evidence>
<name>A0A090R687_9GAMM</name>
<dbReference type="eggNOG" id="COG3383">
    <property type="taxonomic scope" value="Bacteria"/>
</dbReference>
<dbReference type="EMBL" id="BBMN01000001">
    <property type="protein sequence ID" value="GAL03162.1"/>
    <property type="molecule type" value="Genomic_DNA"/>
</dbReference>
<dbReference type="Pfam" id="PF00384">
    <property type="entry name" value="Molybdopterin"/>
    <property type="match status" value="1"/>
</dbReference>
<dbReference type="Proteomes" id="UP000029227">
    <property type="component" value="Unassembled WGS sequence"/>
</dbReference>
<dbReference type="PANTHER" id="PTHR43742:SF2">
    <property type="entry name" value="ASSIMILATORY NITRATE REDUCTASE CATALYTIC SUBUNIT"/>
    <property type="match status" value="1"/>
</dbReference>
<dbReference type="Gene3D" id="3.40.228.10">
    <property type="entry name" value="Dimethylsulfoxide Reductase, domain 2"/>
    <property type="match status" value="1"/>
</dbReference>
<gene>
    <name evidence="2" type="ORF">JCM19237_6055</name>
</gene>